<sequence>MGQFTFEIHSLPEQQAIAEVLGALDDKIAANRKLVTTSLTLAEAVHDLALSDEQRPLGDFMEFAYGKSLPATRRIPGEVPVVGSGGVTGSHDEALVNRPGIVVGRKGSMGTVRWMDEPFFPIDTTFYVTNKTGIPDQFWYFSLKQARFEGLNSDSAVPGLNREAALEQLTRTPSESGIKRFEDFALPLFELATANRRESQTLSQLRDTLLPALMDGTIRVKDAERLTEEAV</sequence>
<evidence type="ECO:0000313" key="5">
    <source>
        <dbReference type="EMBL" id="AFV88592.1"/>
    </source>
</evidence>
<keyword evidence="3" id="KW-0238">DNA-binding</keyword>
<protein>
    <submittedName>
        <fullName evidence="5">Restriction modification system DNA specificity domain protein</fullName>
        <ecNumber evidence="5">3.1.21.3</ecNumber>
    </submittedName>
</protein>
<gene>
    <name evidence="5" type="ordered locus">PACID_07540</name>
</gene>
<dbReference type="PANTHER" id="PTHR30408">
    <property type="entry name" value="TYPE-1 RESTRICTION ENZYME ECOKI SPECIFICITY PROTEIN"/>
    <property type="match status" value="1"/>
</dbReference>
<dbReference type="EC" id="3.1.21.3" evidence="5"/>
<dbReference type="AlphaFoldDB" id="K7S1Y1"/>
<keyword evidence="5" id="KW-0378">Hydrolase</keyword>
<evidence type="ECO:0000256" key="3">
    <source>
        <dbReference type="ARBA" id="ARBA00023125"/>
    </source>
</evidence>
<dbReference type="GO" id="GO:0003677">
    <property type="term" value="F:DNA binding"/>
    <property type="evidence" value="ECO:0007669"/>
    <property type="project" value="UniProtKB-KW"/>
</dbReference>
<dbReference type="InterPro" id="IPR044946">
    <property type="entry name" value="Restrct_endonuc_typeI_TRD_sf"/>
</dbReference>
<evidence type="ECO:0000256" key="1">
    <source>
        <dbReference type="ARBA" id="ARBA00010923"/>
    </source>
</evidence>
<dbReference type="Pfam" id="PF01420">
    <property type="entry name" value="Methylase_S"/>
    <property type="match status" value="1"/>
</dbReference>
<dbReference type="GO" id="GO:0009035">
    <property type="term" value="F:type I site-specific deoxyribonuclease activity"/>
    <property type="evidence" value="ECO:0007669"/>
    <property type="project" value="UniProtKB-EC"/>
</dbReference>
<organism evidence="5 6">
    <name type="scientific">Acidipropionibacterium acidipropionici (strain ATCC 4875 / DSM 20272 / JCM 6432 / NBRC 12425 / NCIMB 8070 / 4)</name>
    <name type="common">Propionibacterium acidipropionici</name>
    <dbReference type="NCBI Taxonomy" id="1171373"/>
    <lineage>
        <taxon>Bacteria</taxon>
        <taxon>Bacillati</taxon>
        <taxon>Actinomycetota</taxon>
        <taxon>Actinomycetes</taxon>
        <taxon>Propionibacteriales</taxon>
        <taxon>Propionibacteriaceae</taxon>
        <taxon>Acidipropionibacterium</taxon>
    </lineage>
</organism>
<dbReference type="EMBL" id="CP003493">
    <property type="protein sequence ID" value="AFV88592.1"/>
    <property type="molecule type" value="Genomic_DNA"/>
</dbReference>
<dbReference type="STRING" id="1171373.PACID_07540"/>
<dbReference type="REBASE" id="55726">
    <property type="entry name" value="S.Pac4875ORF7550P"/>
</dbReference>
<dbReference type="PATRIC" id="fig|1171373.8.peg.761"/>
<evidence type="ECO:0000313" key="6">
    <source>
        <dbReference type="Proteomes" id="UP000000214"/>
    </source>
</evidence>
<feature type="domain" description="Type I restriction modification DNA specificity" evidence="4">
    <location>
        <begin position="54"/>
        <end position="163"/>
    </location>
</feature>
<dbReference type="CDD" id="cd17267">
    <property type="entry name" value="RMtype1_S_EcoAO83I-TRD1-CR1_like"/>
    <property type="match status" value="1"/>
</dbReference>
<dbReference type="InterPro" id="IPR052021">
    <property type="entry name" value="Type-I_RS_S_subunit"/>
</dbReference>
<dbReference type="Proteomes" id="UP000000214">
    <property type="component" value="Chromosome"/>
</dbReference>
<dbReference type="Gene3D" id="3.90.220.20">
    <property type="entry name" value="DNA methylase specificity domains"/>
    <property type="match status" value="1"/>
</dbReference>
<reference evidence="5 6" key="1">
    <citation type="journal article" date="2012" name="BMC Genomics">
        <title>The genome sequence of Propionibacterium acidipropionici provides insights into its biotechnological and industrial potential.</title>
        <authorList>
            <person name="Parizzi L.P."/>
            <person name="Grassi M.C."/>
            <person name="Llerena L.A."/>
            <person name="Carazzolle M.F."/>
            <person name="Queiroz V.L."/>
            <person name="Lunardi I."/>
            <person name="Zeidler A.F."/>
            <person name="Teixeira P.J."/>
            <person name="Mieczkowski P."/>
            <person name="Rincones J."/>
            <person name="Pereira G.A."/>
        </authorList>
    </citation>
    <scope>NUCLEOTIDE SEQUENCE [LARGE SCALE GENOMIC DNA]</scope>
    <source>
        <strain evidence="6">ATCC 4875 / DSM 20272 / JCM 6432 / NBRC 12425 / NCIMB 8070</strain>
    </source>
</reference>
<dbReference type="eggNOG" id="COG0732">
    <property type="taxonomic scope" value="Bacteria"/>
</dbReference>
<dbReference type="KEGG" id="pbo:PACID_07540"/>
<evidence type="ECO:0000256" key="2">
    <source>
        <dbReference type="ARBA" id="ARBA00022747"/>
    </source>
</evidence>
<name>K7S1Y1_ACIA4</name>
<evidence type="ECO:0000259" key="4">
    <source>
        <dbReference type="Pfam" id="PF01420"/>
    </source>
</evidence>
<dbReference type="PANTHER" id="PTHR30408:SF13">
    <property type="entry name" value="TYPE I RESTRICTION ENZYME HINDI SPECIFICITY SUBUNIT"/>
    <property type="match status" value="1"/>
</dbReference>
<dbReference type="SUPFAM" id="SSF116734">
    <property type="entry name" value="DNA methylase specificity domain"/>
    <property type="match status" value="2"/>
</dbReference>
<comment type="similarity">
    <text evidence="1">Belongs to the type-I restriction system S methylase family.</text>
</comment>
<dbReference type="GO" id="GO:0009307">
    <property type="term" value="P:DNA restriction-modification system"/>
    <property type="evidence" value="ECO:0007669"/>
    <property type="project" value="UniProtKB-KW"/>
</dbReference>
<dbReference type="Gene3D" id="1.10.287.1120">
    <property type="entry name" value="Bipartite methylase S protein"/>
    <property type="match status" value="1"/>
</dbReference>
<dbReference type="InterPro" id="IPR000055">
    <property type="entry name" value="Restrct_endonuc_typeI_TRD"/>
</dbReference>
<accession>K7S1Y1</accession>
<proteinExistence type="inferred from homology"/>
<dbReference type="HOGENOM" id="CLU_1198921_0_0_11"/>
<keyword evidence="2" id="KW-0680">Restriction system</keyword>